<organism evidence="2 3">
    <name type="scientific">Morus notabilis</name>
    <dbReference type="NCBI Taxonomy" id="981085"/>
    <lineage>
        <taxon>Eukaryota</taxon>
        <taxon>Viridiplantae</taxon>
        <taxon>Streptophyta</taxon>
        <taxon>Embryophyta</taxon>
        <taxon>Tracheophyta</taxon>
        <taxon>Spermatophyta</taxon>
        <taxon>Magnoliopsida</taxon>
        <taxon>eudicotyledons</taxon>
        <taxon>Gunneridae</taxon>
        <taxon>Pentapetalae</taxon>
        <taxon>rosids</taxon>
        <taxon>fabids</taxon>
        <taxon>Rosales</taxon>
        <taxon>Moraceae</taxon>
        <taxon>Moreae</taxon>
        <taxon>Morus</taxon>
    </lineage>
</organism>
<reference evidence="3" key="1">
    <citation type="submission" date="2013-01" db="EMBL/GenBank/DDBJ databases">
        <title>Draft Genome Sequence of a Mulberry Tree, Morus notabilis C.K. Schneid.</title>
        <authorList>
            <person name="He N."/>
            <person name="Zhao S."/>
        </authorList>
    </citation>
    <scope>NUCLEOTIDE SEQUENCE</scope>
</reference>
<evidence type="ECO:0000313" key="3">
    <source>
        <dbReference type="Proteomes" id="UP000030645"/>
    </source>
</evidence>
<dbReference type="Proteomes" id="UP000030645">
    <property type="component" value="Unassembled WGS sequence"/>
</dbReference>
<evidence type="ECO:0000256" key="1">
    <source>
        <dbReference type="SAM" id="Phobius"/>
    </source>
</evidence>
<protein>
    <submittedName>
        <fullName evidence="2">Uncharacterized protein</fullName>
    </submittedName>
</protein>
<name>W9SPT1_9ROSA</name>
<dbReference type="eggNOG" id="ENOG502QV2F">
    <property type="taxonomic scope" value="Eukaryota"/>
</dbReference>
<dbReference type="PANTHER" id="PTHR31170">
    <property type="entry name" value="BNAC04G53230D PROTEIN"/>
    <property type="match status" value="1"/>
</dbReference>
<dbReference type="PANTHER" id="PTHR31170:SF17">
    <property type="match status" value="1"/>
</dbReference>
<dbReference type="Pfam" id="PF03140">
    <property type="entry name" value="DUF247"/>
    <property type="match status" value="1"/>
</dbReference>
<evidence type="ECO:0000313" key="2">
    <source>
        <dbReference type="EMBL" id="EXC20168.1"/>
    </source>
</evidence>
<dbReference type="STRING" id="981085.W9SPT1"/>
<keyword evidence="1" id="KW-0472">Membrane</keyword>
<dbReference type="AlphaFoldDB" id="W9SPT1"/>
<keyword evidence="1" id="KW-1133">Transmembrane helix</keyword>
<accession>W9SPT1</accession>
<keyword evidence="3" id="KW-1185">Reference proteome</keyword>
<keyword evidence="1" id="KW-0812">Transmembrane</keyword>
<gene>
    <name evidence="2" type="ORF">L484_011412</name>
</gene>
<proteinExistence type="predicted"/>
<feature type="transmembrane region" description="Helical" evidence="1">
    <location>
        <begin position="105"/>
        <end position="129"/>
    </location>
</feature>
<sequence>MRTRRLFRNLICLEQCLPNCAPIVTYYAILSDNLINTTRDMEILCKSGIIDNWLIIDDAAESFSQLYDDTFIKQFYYSNLIAEVKEYSWPRYTTVLMHDYFKHPWALVSVVAAAVLLILTFLQTVFTIIN</sequence>
<dbReference type="InterPro" id="IPR004158">
    <property type="entry name" value="DUF247_pln"/>
</dbReference>
<dbReference type="EMBL" id="KE345906">
    <property type="protein sequence ID" value="EXC20168.1"/>
    <property type="molecule type" value="Genomic_DNA"/>
</dbReference>